<keyword evidence="1" id="KW-1133">Transmembrane helix</keyword>
<evidence type="ECO:0000259" key="2">
    <source>
        <dbReference type="Pfam" id="PF07760"/>
    </source>
</evidence>
<evidence type="ECO:0000256" key="1">
    <source>
        <dbReference type="SAM" id="Phobius"/>
    </source>
</evidence>
<reference evidence="3" key="1">
    <citation type="submission" date="2019-09" db="EMBL/GenBank/DDBJ databases">
        <title>Genomic analysis of Haloferax sp. CBA1149.</title>
        <authorList>
            <person name="Roh S.W."/>
        </authorList>
    </citation>
    <scope>NUCLEOTIDE SEQUENCE</scope>
    <source>
        <strain evidence="3">CBA1149</strain>
    </source>
</reference>
<feature type="transmembrane region" description="Helical" evidence="1">
    <location>
        <begin position="48"/>
        <end position="68"/>
    </location>
</feature>
<dbReference type="InterPro" id="IPR011674">
    <property type="entry name" value="DUF1616"/>
</dbReference>
<gene>
    <name evidence="3" type="ORF">Hfx1149_05695</name>
</gene>
<proteinExistence type="predicted"/>
<sequence length="347" mass="37650">MSERSDWRLYLPEPIRTLPADLAAVVAMVVLTLLATLTPGLDQTPLRVVVGLPFVLFVPGYALIAALFPERGPAPHEGDDTDETLGSLDDDAGIDGIERVALSFGTSIAVVPLLGLVLNFTPWGIRLVPILVAVSGFTLVGVAAAASRRNALPEDERFIVPYDDWLAAGKSELFEPATRTDAMLNVVLAVSVVLAMGSVGYAVAVPKDGESFSELYLLTENDDGELVADGYPEELVRGEPASLVVGVGNQEHQQVNYTTVVLLQRVEVQNNSTTVLEQDRLRTFSPTLAHNETWHQQHQIRPTMTGERLRLTYLLYKGAPPASPSAENAYREVHLWVTVRDDSTATA</sequence>
<dbReference type="EMBL" id="VZUS01000001">
    <property type="protein sequence ID" value="KAB1187547.1"/>
    <property type="molecule type" value="Genomic_DNA"/>
</dbReference>
<feature type="transmembrane region" description="Helical" evidence="1">
    <location>
        <begin position="182"/>
        <end position="204"/>
    </location>
</feature>
<name>A0A643JYY5_9EURY</name>
<evidence type="ECO:0000313" key="3">
    <source>
        <dbReference type="EMBL" id="KAB1187547.1"/>
    </source>
</evidence>
<feature type="transmembrane region" description="Helical" evidence="1">
    <location>
        <begin position="20"/>
        <end position="41"/>
    </location>
</feature>
<accession>A0A643JYY5</accession>
<dbReference type="Pfam" id="PF07760">
    <property type="entry name" value="DUF1616"/>
    <property type="match status" value="1"/>
</dbReference>
<protein>
    <submittedName>
        <fullName evidence="3">DUF1616 domain-containing protein</fullName>
    </submittedName>
</protein>
<dbReference type="InterPro" id="IPR014495">
    <property type="entry name" value="UCP018671"/>
</dbReference>
<feature type="transmembrane region" description="Helical" evidence="1">
    <location>
        <begin position="100"/>
        <end position="120"/>
    </location>
</feature>
<dbReference type="AlphaFoldDB" id="A0A643JYY5"/>
<organism evidence="3">
    <name type="scientific">Haloferax sp. CBA1149</name>
    <dbReference type="NCBI Taxonomy" id="2650753"/>
    <lineage>
        <taxon>Archaea</taxon>
        <taxon>Methanobacteriati</taxon>
        <taxon>Methanobacteriota</taxon>
        <taxon>Stenosarchaea group</taxon>
        <taxon>Halobacteria</taxon>
        <taxon>Halobacteriales</taxon>
        <taxon>Haloferacaceae</taxon>
        <taxon>Haloferax</taxon>
    </lineage>
</organism>
<feature type="domain" description="DUF1616" evidence="2">
    <location>
        <begin position="25"/>
        <end position="338"/>
    </location>
</feature>
<keyword evidence="1" id="KW-0472">Membrane</keyword>
<keyword evidence="1" id="KW-0812">Transmembrane</keyword>
<dbReference type="PIRSF" id="PIRSF018671">
    <property type="entry name" value="UCP018671"/>
    <property type="match status" value="1"/>
</dbReference>
<dbReference type="RefSeq" id="WP_151136322.1">
    <property type="nucleotide sequence ID" value="NZ_VZUS01000001.1"/>
</dbReference>
<feature type="transmembrane region" description="Helical" evidence="1">
    <location>
        <begin position="127"/>
        <end position="146"/>
    </location>
</feature>
<comment type="caution">
    <text evidence="3">The sequence shown here is derived from an EMBL/GenBank/DDBJ whole genome shotgun (WGS) entry which is preliminary data.</text>
</comment>